<dbReference type="GO" id="GO:0005813">
    <property type="term" value="C:centrosome"/>
    <property type="evidence" value="ECO:0007669"/>
    <property type="project" value="UniProtKB-SubCell"/>
</dbReference>
<evidence type="ECO:0000313" key="6">
    <source>
        <dbReference type="EMBL" id="KAA6397134.1"/>
    </source>
</evidence>
<keyword evidence="2" id="KW-0963">Cytoplasm</keyword>
<evidence type="ECO:0000256" key="1">
    <source>
        <dbReference type="ARBA" id="ARBA00004300"/>
    </source>
</evidence>
<keyword evidence="3" id="KW-0206">Cytoskeleton</keyword>
<dbReference type="Proteomes" id="UP000324800">
    <property type="component" value="Unassembled WGS sequence"/>
</dbReference>
<evidence type="ECO:0000256" key="4">
    <source>
        <dbReference type="ARBA" id="ARBA00035656"/>
    </source>
</evidence>
<dbReference type="PANTHER" id="PTHR31144:SF1">
    <property type="entry name" value="UPF0602 PROTEIN C4ORF47"/>
    <property type="match status" value="1"/>
</dbReference>
<accession>A0A5J4WQ34</accession>
<evidence type="ECO:0000256" key="5">
    <source>
        <dbReference type="ARBA" id="ARBA00035693"/>
    </source>
</evidence>
<dbReference type="Pfam" id="PF15239">
    <property type="entry name" value="CFAP96-like"/>
    <property type="match status" value="1"/>
</dbReference>
<comment type="subcellular location">
    <subcellularLocation>
        <location evidence="1">Cytoplasm</location>
        <location evidence="1">Cytoskeleton</location>
        <location evidence="1">Microtubule organizing center</location>
        <location evidence="1">Centrosome</location>
    </subcellularLocation>
</comment>
<comment type="caution">
    <text evidence="6">The sequence shown here is derived from an EMBL/GenBank/DDBJ whole genome shotgun (WGS) entry which is preliminary data.</text>
</comment>
<name>A0A5J4WQ34_9EUKA</name>
<dbReference type="AlphaFoldDB" id="A0A5J4WQ34"/>
<sequence length="275" mass="31144">MTSKTLVGGIALHDLHVVDNFIAPKYITIEDPYNDKRVIKDKDKDKQFQTNPIKKGRVDHIVMLEKNYTPLFAACNFLVTLFQVKVFPNFLSQNDGYIEMSVLERKQQVENLKKNIVPKAFIPCNPPKKSVGKGSLYGTIMPPPEHLPEGFKVLTRDQIKQSPRQFQTNPGKQGSFGGGYHTTIMGKEFAYTEDPYGGDPTKKWIGTGAIGKQIVSRPLYTMDHGDRLFDRKNQEFNYEGIKQRSISAPKTTKVVVPFKGMSSIQPTINKFPNYI</sequence>
<organism evidence="6 7">
    <name type="scientific">Streblomastix strix</name>
    <dbReference type="NCBI Taxonomy" id="222440"/>
    <lineage>
        <taxon>Eukaryota</taxon>
        <taxon>Metamonada</taxon>
        <taxon>Preaxostyla</taxon>
        <taxon>Oxymonadida</taxon>
        <taxon>Streblomastigidae</taxon>
        <taxon>Streblomastix</taxon>
    </lineage>
</organism>
<dbReference type="InterPro" id="IPR029358">
    <property type="entry name" value="CFAP96"/>
</dbReference>
<dbReference type="EMBL" id="SNRW01001252">
    <property type="protein sequence ID" value="KAA6397134.1"/>
    <property type="molecule type" value="Genomic_DNA"/>
</dbReference>
<evidence type="ECO:0000256" key="2">
    <source>
        <dbReference type="ARBA" id="ARBA00022490"/>
    </source>
</evidence>
<reference evidence="6 7" key="1">
    <citation type="submission" date="2019-03" db="EMBL/GenBank/DDBJ databases">
        <title>Single cell metagenomics reveals metabolic interactions within the superorganism composed of flagellate Streblomastix strix and complex community of Bacteroidetes bacteria on its surface.</title>
        <authorList>
            <person name="Treitli S.C."/>
            <person name="Kolisko M."/>
            <person name="Husnik F."/>
            <person name="Keeling P."/>
            <person name="Hampl V."/>
        </authorList>
    </citation>
    <scope>NUCLEOTIDE SEQUENCE [LARGE SCALE GENOMIC DNA]</scope>
    <source>
        <strain evidence="6">ST1C</strain>
    </source>
</reference>
<proteinExistence type="inferred from homology"/>
<evidence type="ECO:0000313" key="7">
    <source>
        <dbReference type="Proteomes" id="UP000324800"/>
    </source>
</evidence>
<protein>
    <recommendedName>
        <fullName evidence="5">Cilia-and flagella-associated protein 96</fullName>
    </recommendedName>
</protein>
<evidence type="ECO:0000256" key="3">
    <source>
        <dbReference type="ARBA" id="ARBA00023212"/>
    </source>
</evidence>
<feature type="non-terminal residue" evidence="6">
    <location>
        <position position="275"/>
    </location>
</feature>
<dbReference type="GO" id="GO:0005881">
    <property type="term" value="C:cytoplasmic microtubule"/>
    <property type="evidence" value="ECO:0007669"/>
    <property type="project" value="TreeGrafter"/>
</dbReference>
<comment type="similarity">
    <text evidence="4">Belongs to the CFAP96 family.</text>
</comment>
<dbReference type="PANTHER" id="PTHR31144">
    <property type="entry name" value="UPF0602 PROTEIN C4ORF47"/>
    <property type="match status" value="1"/>
</dbReference>
<gene>
    <name evidence="6" type="ORF">EZS28_007344</name>
</gene>